<accession>A0AA88H6G2</accession>
<keyword evidence="2" id="KW-1185">Reference proteome</keyword>
<evidence type="ECO:0000313" key="2">
    <source>
        <dbReference type="Proteomes" id="UP001187531"/>
    </source>
</evidence>
<evidence type="ECO:0000313" key="1">
    <source>
        <dbReference type="EMBL" id="KAK2702738.1"/>
    </source>
</evidence>
<comment type="caution">
    <text evidence="1">The sequence shown here is derived from an EMBL/GenBank/DDBJ whole genome shotgun (WGS) entry which is preliminary data.</text>
</comment>
<reference evidence="1" key="1">
    <citation type="submission" date="2023-07" db="EMBL/GenBank/DDBJ databases">
        <title>Chromosome-level genome assembly of Artemia franciscana.</title>
        <authorList>
            <person name="Jo E."/>
        </authorList>
    </citation>
    <scope>NUCLEOTIDE SEQUENCE</scope>
    <source>
        <tissue evidence="1">Whole body</tissue>
    </source>
</reference>
<sequence length="130" mass="15056">MHCKMGFRFTKAFLVNRQELRKIAARLAELAGTDIKSKFCKGGILSDTWTTRFINQHHELSIRAVKIVHWGRSAVTKEKLKEQMLAQEPALKEDGVQRNIEDFETSHLWLNNDEAIIHFNEEALAKKIHC</sequence>
<name>A0AA88H6G2_ARTSF</name>
<dbReference type="Proteomes" id="UP001187531">
    <property type="component" value="Unassembled WGS sequence"/>
</dbReference>
<dbReference type="AlphaFoldDB" id="A0AA88H6G2"/>
<proteinExistence type="predicted"/>
<protein>
    <submittedName>
        <fullName evidence="1">Uncharacterized protein</fullName>
    </submittedName>
</protein>
<dbReference type="EMBL" id="JAVRJZ010000182">
    <property type="protein sequence ID" value="KAK2702738.1"/>
    <property type="molecule type" value="Genomic_DNA"/>
</dbReference>
<organism evidence="1 2">
    <name type="scientific">Artemia franciscana</name>
    <name type="common">Brine shrimp</name>
    <name type="synonym">Artemia sanfranciscana</name>
    <dbReference type="NCBI Taxonomy" id="6661"/>
    <lineage>
        <taxon>Eukaryota</taxon>
        <taxon>Metazoa</taxon>
        <taxon>Ecdysozoa</taxon>
        <taxon>Arthropoda</taxon>
        <taxon>Crustacea</taxon>
        <taxon>Branchiopoda</taxon>
        <taxon>Anostraca</taxon>
        <taxon>Artemiidae</taxon>
        <taxon>Artemia</taxon>
    </lineage>
</organism>
<gene>
    <name evidence="1" type="ORF">QYM36_018659</name>
</gene>